<accession>A0AAV3UTM3</accession>
<dbReference type="AlphaFoldDB" id="A0AAV3UTM3"/>
<organism evidence="1 2">
    <name type="scientific">Paraglaciecola chathamensis S18K6</name>
    <dbReference type="NCBI Taxonomy" id="1127672"/>
    <lineage>
        <taxon>Bacteria</taxon>
        <taxon>Pseudomonadati</taxon>
        <taxon>Pseudomonadota</taxon>
        <taxon>Gammaproteobacteria</taxon>
        <taxon>Alteromonadales</taxon>
        <taxon>Alteromonadaceae</taxon>
        <taxon>Paraglaciecola</taxon>
    </lineage>
</organism>
<proteinExistence type="predicted"/>
<protein>
    <recommendedName>
        <fullName evidence="3">Transposase</fullName>
    </recommendedName>
</protein>
<dbReference type="Proteomes" id="UP000006320">
    <property type="component" value="Unassembled WGS sequence"/>
</dbReference>
<name>A0AAV3UTM3_9ALTE</name>
<evidence type="ECO:0008006" key="3">
    <source>
        <dbReference type="Google" id="ProtNLM"/>
    </source>
</evidence>
<sequence length="48" mass="5790">MKDLCRYRQSHRLSGFLANVKRLKKQFRINSVTLNQTCYANIRANIYR</sequence>
<reference evidence="1 2" key="1">
    <citation type="journal article" date="2017" name="Antonie Van Leeuwenhoek">
        <title>Rhizobium rhizosphaerae sp. nov., a novel species isolated from rice rhizosphere.</title>
        <authorList>
            <person name="Zhao J.J."/>
            <person name="Zhang J."/>
            <person name="Zhang R.J."/>
            <person name="Zhang C.W."/>
            <person name="Yin H.Q."/>
            <person name="Zhang X.X."/>
        </authorList>
    </citation>
    <scope>NUCLEOTIDE SEQUENCE [LARGE SCALE GENOMIC DNA]</scope>
    <source>
        <strain evidence="1 2">S18K6</strain>
    </source>
</reference>
<dbReference type="EMBL" id="BAEM01000007">
    <property type="protein sequence ID" value="GAC08384.1"/>
    <property type="molecule type" value="Genomic_DNA"/>
</dbReference>
<evidence type="ECO:0000313" key="1">
    <source>
        <dbReference type="EMBL" id="GAC08384.1"/>
    </source>
</evidence>
<evidence type="ECO:0000313" key="2">
    <source>
        <dbReference type="Proteomes" id="UP000006320"/>
    </source>
</evidence>
<comment type="caution">
    <text evidence="1">The sequence shown here is derived from an EMBL/GenBank/DDBJ whole genome shotgun (WGS) entry which is preliminary data.</text>
</comment>
<gene>
    <name evidence="1" type="ORF">GCHA_0420</name>
</gene>